<evidence type="ECO:0000256" key="7">
    <source>
        <dbReference type="ARBA" id="ARBA00048741"/>
    </source>
</evidence>
<dbReference type="GeneID" id="93335689"/>
<dbReference type="PIRSF" id="PIRSF001589">
    <property type="entry name" value="Asn_synthetase_glu-h"/>
    <property type="match status" value="1"/>
</dbReference>
<dbReference type="SUPFAM" id="SSF56235">
    <property type="entry name" value="N-terminal nucleophile aminohydrolases (Ntn hydrolases)"/>
    <property type="match status" value="1"/>
</dbReference>
<protein>
    <recommendedName>
        <fullName evidence="3">asparagine synthase (glutamine-hydrolyzing)</fullName>
        <ecNumber evidence="3">6.3.5.4</ecNumber>
    </recommendedName>
</protein>
<proteinExistence type="inferred from homology"/>
<comment type="caution">
    <text evidence="10">The sequence shown here is derived from an EMBL/GenBank/DDBJ whole genome shotgun (WGS) entry which is preliminary data.</text>
</comment>
<dbReference type="InterPro" id="IPR001962">
    <property type="entry name" value="Asn_synthase"/>
</dbReference>
<dbReference type="PANTHER" id="PTHR43284:SF1">
    <property type="entry name" value="ASPARAGINE SYNTHETASE"/>
    <property type="match status" value="1"/>
</dbReference>
<dbReference type="InterPro" id="IPR006426">
    <property type="entry name" value="Asn_synth_AEB"/>
</dbReference>
<dbReference type="AlphaFoldDB" id="A0A3E2X346"/>
<keyword evidence="6" id="KW-0028">Amino-acid biosynthesis</keyword>
<dbReference type="GO" id="GO:0005524">
    <property type="term" value="F:ATP binding"/>
    <property type="evidence" value="ECO:0007669"/>
    <property type="project" value="UniProtKB-KW"/>
</dbReference>
<reference evidence="10 11" key="1">
    <citation type="submission" date="2018-08" db="EMBL/GenBank/DDBJ databases">
        <title>A genome reference for cultivated species of the human gut microbiota.</title>
        <authorList>
            <person name="Zou Y."/>
            <person name="Xue W."/>
            <person name="Luo G."/>
        </authorList>
    </citation>
    <scope>NUCLEOTIDE SEQUENCE [LARGE SCALE GENOMIC DNA]</scope>
    <source>
        <strain evidence="10 11">AF19-21</strain>
    </source>
</reference>
<feature type="site" description="Important for beta-aspartyl-AMP intermediate formation" evidence="8">
    <location>
        <position position="292"/>
    </location>
</feature>
<feature type="domain" description="Glutamine amidotransferase type-2" evidence="9">
    <location>
        <begin position="1"/>
        <end position="147"/>
    </location>
</feature>
<dbReference type="EMBL" id="QVIA01000002">
    <property type="protein sequence ID" value="RGC35103.1"/>
    <property type="molecule type" value="Genomic_DNA"/>
</dbReference>
<accession>A0A3E2X346</accession>
<dbReference type="Pfam" id="PF00733">
    <property type="entry name" value="Asn_synthase"/>
    <property type="match status" value="1"/>
</dbReference>
<name>A0A3E2X346_9FIRM</name>
<comment type="pathway">
    <text evidence="1">Amino-acid biosynthesis; L-asparagine biosynthesis; L-asparagine from L-aspartate (L-Gln route): step 1/1.</text>
</comment>
<evidence type="ECO:0000256" key="6">
    <source>
        <dbReference type="ARBA" id="ARBA00022888"/>
    </source>
</evidence>
<evidence type="ECO:0000313" key="10">
    <source>
        <dbReference type="EMBL" id="RGC35103.1"/>
    </source>
</evidence>
<evidence type="ECO:0000256" key="4">
    <source>
        <dbReference type="ARBA" id="ARBA00022741"/>
    </source>
</evidence>
<dbReference type="InterPro" id="IPR014729">
    <property type="entry name" value="Rossmann-like_a/b/a_fold"/>
</dbReference>
<dbReference type="PANTHER" id="PTHR43284">
    <property type="entry name" value="ASPARAGINE SYNTHETASE (GLUTAMINE-HYDROLYZING)"/>
    <property type="match status" value="1"/>
</dbReference>
<dbReference type="Pfam" id="PF13537">
    <property type="entry name" value="GATase_7"/>
    <property type="match status" value="1"/>
</dbReference>
<evidence type="ECO:0000313" key="11">
    <source>
        <dbReference type="Proteomes" id="UP000261111"/>
    </source>
</evidence>
<dbReference type="GO" id="GO:0006529">
    <property type="term" value="P:asparagine biosynthetic process"/>
    <property type="evidence" value="ECO:0007669"/>
    <property type="project" value="UniProtKB-KW"/>
</dbReference>
<dbReference type="Gene3D" id="3.40.50.620">
    <property type="entry name" value="HUPs"/>
    <property type="match status" value="1"/>
</dbReference>
<comment type="similarity">
    <text evidence="2">Belongs to the asparagine synthetase family.</text>
</comment>
<evidence type="ECO:0000256" key="5">
    <source>
        <dbReference type="ARBA" id="ARBA00022840"/>
    </source>
</evidence>
<keyword evidence="4" id="KW-0547">Nucleotide-binding</keyword>
<dbReference type="Gene3D" id="3.60.20.10">
    <property type="entry name" value="Glutamine Phosphoribosylpyrophosphate, subunit 1, domain 1"/>
    <property type="match status" value="1"/>
</dbReference>
<dbReference type="InterPro" id="IPR051786">
    <property type="entry name" value="ASN_synthetase/amidase"/>
</dbReference>
<evidence type="ECO:0000256" key="8">
    <source>
        <dbReference type="PIRSR" id="PIRSR001589-3"/>
    </source>
</evidence>
<dbReference type="InterPro" id="IPR029055">
    <property type="entry name" value="Ntn_hydrolases_N"/>
</dbReference>
<dbReference type="GO" id="GO:0004066">
    <property type="term" value="F:asparagine synthase (glutamine-hydrolyzing) activity"/>
    <property type="evidence" value="ECO:0007669"/>
    <property type="project" value="UniProtKB-EC"/>
</dbReference>
<dbReference type="Proteomes" id="UP000261111">
    <property type="component" value="Unassembled WGS sequence"/>
</dbReference>
<dbReference type="RefSeq" id="WP_025656077.1">
    <property type="nucleotide sequence ID" value="NZ_QVIA01000002.1"/>
</dbReference>
<gene>
    <name evidence="10" type="primary">asnB</name>
    <name evidence="10" type="ORF">DWX41_02640</name>
</gene>
<dbReference type="NCBIfam" id="TIGR01536">
    <property type="entry name" value="asn_synth_AEB"/>
    <property type="match status" value="1"/>
</dbReference>
<evidence type="ECO:0000256" key="3">
    <source>
        <dbReference type="ARBA" id="ARBA00012737"/>
    </source>
</evidence>
<keyword evidence="10" id="KW-0436">Ligase</keyword>
<dbReference type="GO" id="GO:0005829">
    <property type="term" value="C:cytosol"/>
    <property type="evidence" value="ECO:0007669"/>
    <property type="project" value="TreeGrafter"/>
</dbReference>
<dbReference type="CDD" id="cd01991">
    <property type="entry name" value="Asn_synthase_B_C"/>
    <property type="match status" value="1"/>
</dbReference>
<evidence type="ECO:0000259" key="9">
    <source>
        <dbReference type="PROSITE" id="PS51278"/>
    </source>
</evidence>
<sequence>MIIIKEYSGHIRNWEALCEELGIDGSLSREEREQAILVKAYETWGYDMGNHMHGMFAFALWDDEEKKLFCLRDQFGTTPFYYYETADGKLLYGTSIRKIMEQPGFVKKLNEEMLQLYLTFTYVAGETTFFRGLKKLMPGRFLTWQRRQLKIERYWKPEFHPDYSKSLEEWAEEIHTTLGRIMTEVKTPDETAESFLSGGVDSSYVLAMSDAETADACGYEEERFDESKLAQKTGDILGRKTFRRLITPEEYFAAVPYVMENMEQPLGDASAIVFAIGCKAAAEHTKICYSGEGADEFFGGYNMYRNAERYGENLKTFYVGNTNIMKEDEKQRILKKYDPDVLPIELAEGIYEETQGLDPLTKMSDVDIQIWLEGDIYFNVYKMSTAAGLEIRMPLTDTRIFDIASRMPSEYKVNAEQNKVAFRTAAAKVLPEEIAFRKKLGFIVPIRIWMADDRYNQDVREKFRSEAAEKFFQVDEINAIFDDYIAGNSDNWRKIWTIYTFLVWYELYFEKC</sequence>
<keyword evidence="6" id="KW-0061">Asparagine biosynthesis</keyword>
<dbReference type="PROSITE" id="PS51278">
    <property type="entry name" value="GATASE_TYPE_2"/>
    <property type="match status" value="1"/>
</dbReference>
<evidence type="ECO:0000256" key="2">
    <source>
        <dbReference type="ARBA" id="ARBA00005752"/>
    </source>
</evidence>
<comment type="catalytic activity">
    <reaction evidence="7">
        <text>L-aspartate + L-glutamine + ATP + H2O = L-asparagine + L-glutamate + AMP + diphosphate + H(+)</text>
        <dbReference type="Rhea" id="RHEA:12228"/>
        <dbReference type="ChEBI" id="CHEBI:15377"/>
        <dbReference type="ChEBI" id="CHEBI:15378"/>
        <dbReference type="ChEBI" id="CHEBI:29985"/>
        <dbReference type="ChEBI" id="CHEBI:29991"/>
        <dbReference type="ChEBI" id="CHEBI:30616"/>
        <dbReference type="ChEBI" id="CHEBI:33019"/>
        <dbReference type="ChEBI" id="CHEBI:58048"/>
        <dbReference type="ChEBI" id="CHEBI:58359"/>
        <dbReference type="ChEBI" id="CHEBI:456215"/>
        <dbReference type="EC" id="6.3.5.4"/>
    </reaction>
</comment>
<dbReference type="EC" id="6.3.5.4" evidence="3"/>
<evidence type="ECO:0000256" key="1">
    <source>
        <dbReference type="ARBA" id="ARBA00005187"/>
    </source>
</evidence>
<keyword evidence="5" id="KW-0067">ATP-binding</keyword>
<organism evidence="10 11">
    <name type="scientific">Hungatella hathewayi</name>
    <dbReference type="NCBI Taxonomy" id="154046"/>
    <lineage>
        <taxon>Bacteria</taxon>
        <taxon>Bacillati</taxon>
        <taxon>Bacillota</taxon>
        <taxon>Clostridia</taxon>
        <taxon>Lachnospirales</taxon>
        <taxon>Lachnospiraceae</taxon>
        <taxon>Hungatella</taxon>
    </lineage>
</organism>
<dbReference type="InterPro" id="IPR017932">
    <property type="entry name" value="GATase_2_dom"/>
</dbReference>
<dbReference type="SUPFAM" id="SSF52402">
    <property type="entry name" value="Adenine nucleotide alpha hydrolases-like"/>
    <property type="match status" value="1"/>
</dbReference>